<accession>A0ABW1CK53</accession>
<name>A0ABW1CK53_9ACTN</name>
<evidence type="ECO:0000313" key="1">
    <source>
        <dbReference type="EMBL" id="MFC5825255.1"/>
    </source>
</evidence>
<dbReference type="RefSeq" id="WP_379514779.1">
    <property type="nucleotide sequence ID" value="NZ_JBHSPA010000020.1"/>
</dbReference>
<evidence type="ECO:0000313" key="2">
    <source>
        <dbReference type="Proteomes" id="UP001596058"/>
    </source>
</evidence>
<sequence length="165" mass="17419">MRSDIRRLYVAAMLASLAVATGCSGDSDKPTLDEATKQLIADGNKLLSSRELAATGSATATESADQETEAGCVKGQIQRFFRAQGQLTGPPYVHSPGTAVGLIRGLLATQGYQTIVDDLDLEDENLGTTVLLNPKTGITFLATVRNGQQPNIMIVGKTSCYERGA</sequence>
<proteinExistence type="predicted"/>
<evidence type="ECO:0008006" key="3">
    <source>
        <dbReference type="Google" id="ProtNLM"/>
    </source>
</evidence>
<organism evidence="1 2">
    <name type="scientific">Nonomuraea insulae</name>
    <dbReference type="NCBI Taxonomy" id="1616787"/>
    <lineage>
        <taxon>Bacteria</taxon>
        <taxon>Bacillati</taxon>
        <taxon>Actinomycetota</taxon>
        <taxon>Actinomycetes</taxon>
        <taxon>Streptosporangiales</taxon>
        <taxon>Streptosporangiaceae</taxon>
        <taxon>Nonomuraea</taxon>
    </lineage>
</organism>
<dbReference type="EMBL" id="JBHSPA010000020">
    <property type="protein sequence ID" value="MFC5825255.1"/>
    <property type="molecule type" value="Genomic_DNA"/>
</dbReference>
<gene>
    <name evidence="1" type="ORF">ACFPZ3_15440</name>
</gene>
<keyword evidence="2" id="KW-1185">Reference proteome</keyword>
<dbReference type="PROSITE" id="PS51257">
    <property type="entry name" value="PROKAR_LIPOPROTEIN"/>
    <property type="match status" value="1"/>
</dbReference>
<comment type="caution">
    <text evidence="1">The sequence shown here is derived from an EMBL/GenBank/DDBJ whole genome shotgun (WGS) entry which is preliminary data.</text>
</comment>
<dbReference type="Proteomes" id="UP001596058">
    <property type="component" value="Unassembled WGS sequence"/>
</dbReference>
<reference evidence="2" key="1">
    <citation type="journal article" date="2019" name="Int. J. Syst. Evol. Microbiol.">
        <title>The Global Catalogue of Microorganisms (GCM) 10K type strain sequencing project: providing services to taxonomists for standard genome sequencing and annotation.</title>
        <authorList>
            <consortium name="The Broad Institute Genomics Platform"/>
            <consortium name="The Broad Institute Genome Sequencing Center for Infectious Disease"/>
            <person name="Wu L."/>
            <person name="Ma J."/>
        </authorList>
    </citation>
    <scope>NUCLEOTIDE SEQUENCE [LARGE SCALE GENOMIC DNA]</scope>
    <source>
        <strain evidence="2">CCUG 53903</strain>
    </source>
</reference>
<protein>
    <recommendedName>
        <fullName evidence="3">Lipoprotein</fullName>
    </recommendedName>
</protein>